<keyword evidence="5" id="KW-1185">Reference proteome</keyword>
<protein>
    <submittedName>
        <fullName evidence="4">Mannitol dehydrogenase family protein</fullName>
        <ecNumber evidence="4">1.1.1.-</ecNumber>
    </submittedName>
</protein>
<evidence type="ECO:0000259" key="3">
    <source>
        <dbReference type="Pfam" id="PF08125"/>
    </source>
</evidence>
<dbReference type="Gene3D" id="3.40.50.720">
    <property type="entry name" value="NAD(P)-binding Rossmann-like Domain"/>
    <property type="match status" value="1"/>
</dbReference>
<gene>
    <name evidence="4" type="ORF">ACFQ1E_04235</name>
</gene>
<dbReference type="SUPFAM" id="SSF48179">
    <property type="entry name" value="6-phosphogluconate dehydrogenase C-terminal domain-like"/>
    <property type="match status" value="1"/>
</dbReference>
<comment type="caution">
    <text evidence="4">The sequence shown here is derived from an EMBL/GenBank/DDBJ whole genome shotgun (WGS) entry which is preliminary data.</text>
</comment>
<dbReference type="InterPro" id="IPR008927">
    <property type="entry name" value="6-PGluconate_DH-like_C_sf"/>
</dbReference>
<dbReference type="RefSeq" id="WP_264942218.1">
    <property type="nucleotide sequence ID" value="NZ_JAPDRA010000001.1"/>
</dbReference>
<dbReference type="EC" id="1.1.1.-" evidence="4"/>
<dbReference type="InterPro" id="IPR013328">
    <property type="entry name" value="6PGD_dom2"/>
</dbReference>
<dbReference type="PANTHER" id="PTHR43362:SF1">
    <property type="entry name" value="MANNITOL DEHYDROGENASE 2-RELATED"/>
    <property type="match status" value="1"/>
</dbReference>
<dbReference type="InterPro" id="IPR013131">
    <property type="entry name" value="Mannitol_DH_N"/>
</dbReference>
<dbReference type="Pfam" id="PF01232">
    <property type="entry name" value="Mannitol_dh"/>
    <property type="match status" value="1"/>
</dbReference>
<evidence type="ECO:0000313" key="4">
    <source>
        <dbReference type="EMBL" id="MFD0945543.1"/>
    </source>
</evidence>
<dbReference type="SUPFAM" id="SSF51735">
    <property type="entry name" value="NAD(P)-binding Rossmann-fold domains"/>
    <property type="match status" value="1"/>
</dbReference>
<dbReference type="PANTHER" id="PTHR43362">
    <property type="entry name" value="MANNITOL DEHYDROGENASE DSF1-RELATED"/>
    <property type="match status" value="1"/>
</dbReference>
<dbReference type="Proteomes" id="UP001596977">
    <property type="component" value="Unassembled WGS sequence"/>
</dbReference>
<dbReference type="InterPro" id="IPR050988">
    <property type="entry name" value="Mannitol_DH/Oxidoreductase"/>
</dbReference>
<evidence type="ECO:0000313" key="5">
    <source>
        <dbReference type="Proteomes" id="UP001596977"/>
    </source>
</evidence>
<evidence type="ECO:0000256" key="1">
    <source>
        <dbReference type="ARBA" id="ARBA00023002"/>
    </source>
</evidence>
<sequence>MTRLSRTALASLPPAILRPGHDPAGIATGIVHFGPGAFHRAHQAAYVDRLLDQDPRWGIAAVSLRSGTTTDALKAQQGLYALAVIDREPETRILAAHSDAIGPGEGARLRALLADPAVRLATSTVTEKGYCLGPDGTLDLAHPDIVHDSARPAEPASVIGWIVAGLADRRAAGVPPFAMLCCDNMTGNGAKVRAACVTLAREWDAGLADWIAGEVAFPDSMVDSITPASDPAFLAGVAAGLGVEDRAAVQRERFTQWVLERCDLPGAPDLAAAGVTLTGDVRGYEQAKLRILNGAHSTLAYAGLALGHETVFEAMSNPALAGFAARLVHQDIRASLPAIEGLDTAAYADAVLDRFRNPAIRHLLSQIAWDGSQKLPYRILDTTREALEAGRPVDRLAVPVAAWIAFLRRKALAGEAITDPLADKLAAAASGNDPVAAVLAIRQVFPQRLAEDARYAAAVADTFAMLDGGRTDALLAL</sequence>
<dbReference type="InterPro" id="IPR036291">
    <property type="entry name" value="NAD(P)-bd_dom_sf"/>
</dbReference>
<name>A0ABW3H5W2_9SPHN</name>
<dbReference type="EMBL" id="JBHTJG010000001">
    <property type="protein sequence ID" value="MFD0945543.1"/>
    <property type="molecule type" value="Genomic_DNA"/>
</dbReference>
<feature type="domain" description="Mannitol dehydrogenase C-terminal" evidence="3">
    <location>
        <begin position="280"/>
        <end position="463"/>
    </location>
</feature>
<dbReference type="PRINTS" id="PR00084">
    <property type="entry name" value="MTLDHDRGNASE"/>
</dbReference>
<dbReference type="InterPro" id="IPR000669">
    <property type="entry name" value="Mannitol_DH"/>
</dbReference>
<organism evidence="4 5">
    <name type="scientific">Sphingomonas canadensis</name>
    <dbReference type="NCBI Taxonomy" id="1219257"/>
    <lineage>
        <taxon>Bacteria</taxon>
        <taxon>Pseudomonadati</taxon>
        <taxon>Pseudomonadota</taxon>
        <taxon>Alphaproteobacteria</taxon>
        <taxon>Sphingomonadales</taxon>
        <taxon>Sphingomonadaceae</taxon>
        <taxon>Sphingomonas</taxon>
    </lineage>
</organism>
<accession>A0ABW3H5W2</accession>
<dbReference type="GO" id="GO:0016491">
    <property type="term" value="F:oxidoreductase activity"/>
    <property type="evidence" value="ECO:0007669"/>
    <property type="project" value="UniProtKB-KW"/>
</dbReference>
<dbReference type="InterPro" id="IPR013118">
    <property type="entry name" value="Mannitol_DH_C"/>
</dbReference>
<reference evidence="5" key="1">
    <citation type="journal article" date="2019" name="Int. J. Syst. Evol. Microbiol.">
        <title>The Global Catalogue of Microorganisms (GCM) 10K type strain sequencing project: providing services to taxonomists for standard genome sequencing and annotation.</title>
        <authorList>
            <consortium name="The Broad Institute Genomics Platform"/>
            <consortium name="The Broad Institute Genome Sequencing Center for Infectious Disease"/>
            <person name="Wu L."/>
            <person name="Ma J."/>
        </authorList>
    </citation>
    <scope>NUCLEOTIDE SEQUENCE [LARGE SCALE GENOMIC DNA]</scope>
    <source>
        <strain evidence="5">CCUG 62982</strain>
    </source>
</reference>
<keyword evidence="1 4" id="KW-0560">Oxidoreductase</keyword>
<feature type="domain" description="Mannitol dehydrogenase N-terminal" evidence="2">
    <location>
        <begin position="29"/>
        <end position="263"/>
    </location>
</feature>
<dbReference type="Gene3D" id="1.10.1040.10">
    <property type="entry name" value="N-(1-d-carboxylethyl)-l-norvaline Dehydrogenase, domain 2"/>
    <property type="match status" value="1"/>
</dbReference>
<evidence type="ECO:0000259" key="2">
    <source>
        <dbReference type="Pfam" id="PF01232"/>
    </source>
</evidence>
<dbReference type="Pfam" id="PF08125">
    <property type="entry name" value="Mannitol_dh_C"/>
    <property type="match status" value="1"/>
</dbReference>
<proteinExistence type="predicted"/>